<evidence type="ECO:0000256" key="1">
    <source>
        <dbReference type="SAM" id="MobiDB-lite"/>
    </source>
</evidence>
<evidence type="ECO:0000313" key="2">
    <source>
        <dbReference type="EMBL" id="KAG0717955.1"/>
    </source>
</evidence>
<organism evidence="2 3">
    <name type="scientific">Chionoecetes opilio</name>
    <name type="common">Atlantic snow crab</name>
    <name type="synonym">Cancer opilio</name>
    <dbReference type="NCBI Taxonomy" id="41210"/>
    <lineage>
        <taxon>Eukaryota</taxon>
        <taxon>Metazoa</taxon>
        <taxon>Ecdysozoa</taxon>
        <taxon>Arthropoda</taxon>
        <taxon>Crustacea</taxon>
        <taxon>Multicrustacea</taxon>
        <taxon>Malacostraca</taxon>
        <taxon>Eumalacostraca</taxon>
        <taxon>Eucarida</taxon>
        <taxon>Decapoda</taxon>
        <taxon>Pleocyemata</taxon>
        <taxon>Brachyura</taxon>
        <taxon>Eubrachyura</taxon>
        <taxon>Majoidea</taxon>
        <taxon>Majidae</taxon>
        <taxon>Chionoecetes</taxon>
    </lineage>
</organism>
<feature type="compositionally biased region" description="Basic and acidic residues" evidence="1">
    <location>
        <begin position="12"/>
        <end position="21"/>
    </location>
</feature>
<proteinExistence type="predicted"/>
<protein>
    <submittedName>
        <fullName evidence="2">Uncharacterized protein</fullName>
    </submittedName>
</protein>
<gene>
    <name evidence="2" type="ORF">GWK47_053418</name>
</gene>
<dbReference type="EMBL" id="JACEEZ010016852">
    <property type="protein sequence ID" value="KAG0717955.1"/>
    <property type="molecule type" value="Genomic_DNA"/>
</dbReference>
<accession>A0A8J4XZK0</accession>
<feature type="region of interest" description="Disordered" evidence="1">
    <location>
        <begin position="77"/>
        <end position="96"/>
    </location>
</feature>
<keyword evidence="3" id="KW-1185">Reference proteome</keyword>
<reference evidence="2" key="1">
    <citation type="submission" date="2020-07" db="EMBL/GenBank/DDBJ databases">
        <title>The High-quality genome of the commercially important snow crab, Chionoecetes opilio.</title>
        <authorList>
            <person name="Jeong J.-H."/>
            <person name="Ryu S."/>
        </authorList>
    </citation>
    <scope>NUCLEOTIDE SEQUENCE</scope>
    <source>
        <strain evidence="2">MADBK_172401_WGS</strain>
        <tissue evidence="2">Digestive gland</tissue>
    </source>
</reference>
<dbReference type="AlphaFoldDB" id="A0A8J4XZK0"/>
<comment type="caution">
    <text evidence="2">The sequence shown here is derived from an EMBL/GenBank/DDBJ whole genome shotgun (WGS) entry which is preliminary data.</text>
</comment>
<sequence length="121" mass="13315">MSCVVWWASSTDRDAVPENTRRARQNSAGHPMSDDRRVEREVASRHHVLHTQCETPSPPLLPLPLVPPLPRLSSGVSRVTCMHSPPSPPPSTVPSAEAVYPMPFGYDGEDEAVMHKQNSLV</sequence>
<dbReference type="Proteomes" id="UP000770661">
    <property type="component" value="Unassembled WGS sequence"/>
</dbReference>
<feature type="region of interest" description="Disordered" evidence="1">
    <location>
        <begin position="12"/>
        <end position="42"/>
    </location>
</feature>
<name>A0A8J4XZK0_CHIOP</name>
<evidence type="ECO:0000313" key="3">
    <source>
        <dbReference type="Proteomes" id="UP000770661"/>
    </source>
</evidence>
<feature type="compositionally biased region" description="Basic and acidic residues" evidence="1">
    <location>
        <begin position="32"/>
        <end position="42"/>
    </location>
</feature>